<keyword evidence="1" id="KW-1133">Transmembrane helix</keyword>
<proteinExistence type="predicted"/>
<reference evidence="2" key="1">
    <citation type="journal article" date="2020" name="mSystems">
        <title>Genome- and Community-Level Interaction Insights into Carbon Utilization and Element Cycling Functions of Hydrothermarchaeota in Hydrothermal Sediment.</title>
        <authorList>
            <person name="Zhou Z."/>
            <person name="Liu Y."/>
            <person name="Xu W."/>
            <person name="Pan J."/>
            <person name="Luo Z.H."/>
            <person name="Li M."/>
        </authorList>
    </citation>
    <scope>NUCLEOTIDE SEQUENCE [LARGE SCALE GENOMIC DNA]</scope>
    <source>
        <strain evidence="2">HyVt-443</strain>
    </source>
</reference>
<evidence type="ECO:0000313" key="2">
    <source>
        <dbReference type="EMBL" id="HEB96695.1"/>
    </source>
</evidence>
<accession>A0A831W999</accession>
<organism evidence="2">
    <name type="scientific">Sedimenticola thiotaurini</name>
    <dbReference type="NCBI Taxonomy" id="1543721"/>
    <lineage>
        <taxon>Bacteria</taxon>
        <taxon>Pseudomonadati</taxon>
        <taxon>Pseudomonadota</taxon>
        <taxon>Gammaproteobacteria</taxon>
        <taxon>Chromatiales</taxon>
        <taxon>Sedimenticolaceae</taxon>
        <taxon>Sedimenticola</taxon>
    </lineage>
</organism>
<evidence type="ECO:0000256" key="1">
    <source>
        <dbReference type="SAM" id="Phobius"/>
    </source>
</evidence>
<keyword evidence="1" id="KW-0812">Transmembrane</keyword>
<dbReference type="EMBL" id="DRKP01000112">
    <property type="protein sequence ID" value="HEB96695.1"/>
    <property type="molecule type" value="Genomic_DNA"/>
</dbReference>
<feature type="transmembrane region" description="Helical" evidence="1">
    <location>
        <begin position="7"/>
        <end position="28"/>
    </location>
</feature>
<comment type="caution">
    <text evidence="2">The sequence shown here is derived from an EMBL/GenBank/DDBJ whole genome shotgun (WGS) entry which is preliminary data.</text>
</comment>
<gene>
    <name evidence="2" type="ORF">ENI96_09740</name>
</gene>
<dbReference type="AlphaFoldDB" id="A0A831W999"/>
<feature type="transmembrane region" description="Helical" evidence="1">
    <location>
        <begin position="34"/>
        <end position="52"/>
    </location>
</feature>
<keyword evidence="1" id="KW-0472">Membrane</keyword>
<dbReference type="Proteomes" id="UP000886251">
    <property type="component" value="Unassembled WGS sequence"/>
</dbReference>
<name>A0A831W999_9GAMM</name>
<protein>
    <submittedName>
        <fullName evidence="2">Uncharacterized protein</fullName>
    </submittedName>
</protein>
<sequence>MVGLIYIGILAGYLLVSLVLALIAAWIARAGGAAGWKAGVPVFLIMLGLVFWDWLPMEVMYRYDCARHGGFTLYKSLEQWKRENPGVAETLVAAPSRIHSNVENKIIYRLNERFSWEKTKIPHWFHIVQWDERILDTKTGMTMARYVDFDTDIGSLERGYGNGMILKLWMKKESCEEDGEKTNRKKFYELKRQFKM</sequence>